<dbReference type="Pfam" id="PF11347">
    <property type="entry name" value="CRR42-like"/>
    <property type="match status" value="1"/>
</dbReference>
<dbReference type="InterPro" id="IPR021495">
    <property type="entry name" value="CRR42-like"/>
</dbReference>
<dbReference type="RefSeq" id="WP_072719911.1">
    <property type="nucleotide sequence ID" value="NZ_LN889802.1"/>
</dbReference>
<keyword evidence="2" id="KW-1185">Reference proteome</keyword>
<dbReference type="Proteomes" id="UP000184315">
    <property type="component" value="Unassembled WGS sequence"/>
</dbReference>
<dbReference type="EMBL" id="CZDF01000156">
    <property type="protein sequence ID" value="CUR33294.1"/>
    <property type="molecule type" value="Genomic_DNA"/>
</dbReference>
<evidence type="ECO:0000313" key="2">
    <source>
        <dbReference type="Proteomes" id="UP000184315"/>
    </source>
</evidence>
<dbReference type="AlphaFoldDB" id="A0A1J1LM58"/>
<dbReference type="OrthoDB" id="463889at2"/>
<sequence>MEKEFEIRQKVRVIAIPPYVKTAEPMPILRPSSVIKLGEVGVVIDRRPGGYWGVLFSKGAFLLDSQYIEAVEPYKEEETMKHT</sequence>
<proteinExistence type="predicted"/>
<name>A0A1J1LM58_9CYAN</name>
<gene>
    <name evidence="1" type="ORF">PL9214500541</name>
</gene>
<accession>A0A1J1LM58</accession>
<dbReference type="NCBIfam" id="NF045913">
    <property type="entry name" value="RegSipA"/>
    <property type="match status" value="1"/>
</dbReference>
<dbReference type="PANTHER" id="PTHR36799:SF2">
    <property type="entry name" value="PROTEIN CHLORORESPIRATORY REDUCTION 42, CHLOROPLASTIC"/>
    <property type="match status" value="1"/>
</dbReference>
<dbReference type="STRING" id="671072.PL9214500541"/>
<dbReference type="PANTHER" id="PTHR36799">
    <property type="match status" value="1"/>
</dbReference>
<organism evidence="1 2">
    <name type="scientific">Planktothrix tepida PCC 9214</name>
    <dbReference type="NCBI Taxonomy" id="671072"/>
    <lineage>
        <taxon>Bacteria</taxon>
        <taxon>Bacillati</taxon>
        <taxon>Cyanobacteriota</taxon>
        <taxon>Cyanophyceae</taxon>
        <taxon>Oscillatoriophycideae</taxon>
        <taxon>Oscillatoriales</taxon>
        <taxon>Microcoleaceae</taxon>
        <taxon>Planktothrix</taxon>
    </lineage>
</organism>
<reference evidence="2" key="1">
    <citation type="submission" date="2015-10" db="EMBL/GenBank/DDBJ databases">
        <authorList>
            <person name="Regsiter A."/>
            <person name="william w."/>
        </authorList>
    </citation>
    <scope>NUCLEOTIDE SEQUENCE [LARGE SCALE GENOMIC DNA]</scope>
</reference>
<protein>
    <submittedName>
        <fullName evidence="1">Uncharacterized protein</fullName>
    </submittedName>
</protein>
<evidence type="ECO:0000313" key="1">
    <source>
        <dbReference type="EMBL" id="CUR33294.1"/>
    </source>
</evidence>